<gene>
    <name evidence="2" type="ORF">Aple_081280</name>
</gene>
<evidence type="ECO:0000313" key="2">
    <source>
        <dbReference type="EMBL" id="GES25229.1"/>
    </source>
</evidence>
<protein>
    <recommendedName>
        <fullName evidence="4">SMP domain-containing protein</fullName>
    </recommendedName>
</protein>
<dbReference type="RefSeq" id="WP_170321910.1">
    <property type="nucleotide sequence ID" value="NZ_BAAAHM010000027.1"/>
</dbReference>
<evidence type="ECO:0000256" key="1">
    <source>
        <dbReference type="SAM" id="MobiDB-lite"/>
    </source>
</evidence>
<feature type="region of interest" description="Disordered" evidence="1">
    <location>
        <begin position="1"/>
        <end position="54"/>
    </location>
</feature>
<name>A0A5M3XZ49_9ACTN</name>
<evidence type="ECO:0008006" key="4">
    <source>
        <dbReference type="Google" id="ProtNLM"/>
    </source>
</evidence>
<sequence>MGSKQATPMDKEAAARIQSAADKDRDCASADTAFDRRAQSAADKNEAGDTRRDP</sequence>
<feature type="compositionally biased region" description="Basic and acidic residues" evidence="1">
    <location>
        <begin position="21"/>
        <end position="54"/>
    </location>
</feature>
<dbReference type="AlphaFoldDB" id="A0A5M3XZ49"/>
<keyword evidence="3" id="KW-1185">Reference proteome</keyword>
<dbReference type="EMBL" id="BLAF01000064">
    <property type="protein sequence ID" value="GES25229.1"/>
    <property type="molecule type" value="Genomic_DNA"/>
</dbReference>
<organism evidence="2 3">
    <name type="scientific">Acrocarpospora pleiomorpha</name>
    <dbReference type="NCBI Taxonomy" id="90975"/>
    <lineage>
        <taxon>Bacteria</taxon>
        <taxon>Bacillati</taxon>
        <taxon>Actinomycetota</taxon>
        <taxon>Actinomycetes</taxon>
        <taxon>Streptosporangiales</taxon>
        <taxon>Streptosporangiaceae</taxon>
        <taxon>Acrocarpospora</taxon>
    </lineage>
</organism>
<accession>A0A5M3XZ49</accession>
<reference evidence="2 3" key="1">
    <citation type="submission" date="2019-10" db="EMBL/GenBank/DDBJ databases">
        <title>Whole genome shotgun sequence of Acrocarpospora pleiomorpha NBRC 16267.</title>
        <authorList>
            <person name="Ichikawa N."/>
            <person name="Kimura A."/>
            <person name="Kitahashi Y."/>
            <person name="Komaki H."/>
            <person name="Oguchi A."/>
        </authorList>
    </citation>
    <scope>NUCLEOTIDE SEQUENCE [LARGE SCALE GENOMIC DNA]</scope>
    <source>
        <strain evidence="2 3">NBRC 16267</strain>
    </source>
</reference>
<proteinExistence type="predicted"/>
<comment type="caution">
    <text evidence="2">The sequence shown here is derived from an EMBL/GenBank/DDBJ whole genome shotgun (WGS) entry which is preliminary data.</text>
</comment>
<dbReference type="Proteomes" id="UP000377595">
    <property type="component" value="Unassembled WGS sequence"/>
</dbReference>
<evidence type="ECO:0000313" key="3">
    <source>
        <dbReference type="Proteomes" id="UP000377595"/>
    </source>
</evidence>